<organism evidence="1 2">
    <name type="scientific">Luminiphilus syltensis NOR5-1B</name>
    <dbReference type="NCBI Taxonomy" id="565045"/>
    <lineage>
        <taxon>Bacteria</taxon>
        <taxon>Pseudomonadati</taxon>
        <taxon>Pseudomonadota</taxon>
        <taxon>Gammaproteobacteria</taxon>
        <taxon>Cellvibrionales</taxon>
        <taxon>Halieaceae</taxon>
        <taxon>Luminiphilus</taxon>
    </lineage>
</organism>
<dbReference type="Proteomes" id="UP000004699">
    <property type="component" value="Unassembled WGS sequence"/>
</dbReference>
<accession>B8KQT6</accession>
<proteinExistence type="predicted"/>
<dbReference type="EMBL" id="DS999411">
    <property type="protein sequence ID" value="EED34221.1"/>
    <property type="molecule type" value="Genomic_DNA"/>
</dbReference>
<gene>
    <name evidence="1" type="ORF">NOR51B_158</name>
</gene>
<protein>
    <submittedName>
        <fullName evidence="1">Uncharacterized protein</fullName>
    </submittedName>
</protein>
<reference evidence="2" key="1">
    <citation type="journal article" date="2013" name="BMC Microbiol.">
        <title>Taxonomy and evolution of bacteriochlorophyll a-containing members of the OM60/NOR5 clade of marine gammaproteobacteria: description of Luminiphilus syltensis gen. nov., sp. nov., reclassification of Haliea rubra as Pseudohaliea rubra gen. nov., comb. nov., and emendation of Chromatocurvus halotolerans.</title>
        <authorList>
            <person name="Spring S."/>
            <person name="Riedel T."/>
            <person name="Sproer C."/>
            <person name="Yan S."/>
            <person name="Harder J."/>
            <person name="Fuchs B.M."/>
        </authorList>
    </citation>
    <scope>NUCLEOTIDE SEQUENCE [LARGE SCALE GENOMIC DNA]</scope>
    <source>
        <strain evidence="2">NOR51-B</strain>
    </source>
</reference>
<name>B8KQT6_9GAMM</name>
<evidence type="ECO:0000313" key="1">
    <source>
        <dbReference type="EMBL" id="EED34221.1"/>
    </source>
</evidence>
<dbReference type="STRING" id="565045.NOR51B_158"/>
<dbReference type="HOGENOM" id="CLU_3201699_0_0_6"/>
<sequence>MAGRPDFLRKEYTRCFRSGEKYRISFLLRLSDFGNKRFFTTAAAA</sequence>
<keyword evidence="2" id="KW-1185">Reference proteome</keyword>
<dbReference type="AlphaFoldDB" id="B8KQT6"/>
<evidence type="ECO:0000313" key="2">
    <source>
        <dbReference type="Proteomes" id="UP000004699"/>
    </source>
</evidence>